<evidence type="ECO:0000256" key="1">
    <source>
        <dbReference type="SAM" id="MobiDB-lite"/>
    </source>
</evidence>
<gene>
    <name evidence="2" type="ORF">AM587_10015811</name>
</gene>
<dbReference type="AlphaFoldDB" id="A0A0W8DVJ1"/>
<feature type="compositionally biased region" description="Polar residues" evidence="1">
    <location>
        <begin position="238"/>
        <end position="262"/>
    </location>
</feature>
<dbReference type="OrthoDB" id="110429at2759"/>
<evidence type="ECO:0000313" key="3">
    <source>
        <dbReference type="Proteomes" id="UP000052943"/>
    </source>
</evidence>
<feature type="region of interest" description="Disordered" evidence="1">
    <location>
        <begin position="302"/>
        <end position="330"/>
    </location>
</feature>
<feature type="region of interest" description="Disordered" evidence="1">
    <location>
        <begin position="217"/>
        <end position="289"/>
    </location>
</feature>
<protein>
    <submittedName>
        <fullName evidence="2">Uncharacterized protein</fullName>
    </submittedName>
</protein>
<sequence>MNVWALDTKSVAPRVPVKKTFFADEVEVVSTSGWGDDTKSQRRKQRGKVEFLVEDQLDSDDAHDMSGNAANSSTVNMISAKANQISSADVVEAVDSEKRAGSTSLKQERQRSKEKKRENPARSNQEIAVHHLVREFLLMHCHDDVVRILDKERSMPQLGAAEVKQLSHRLTGTDKTSEHPPVPSSLLERFLACSNEAKVKARVRRSAKVCCIQERPVPGETTSSKSSPTSRRKPELNVITSNLDQTASKNGAATPVTNQGYNRLNHPGSTPHHGPVVGEPGSTPMPRSKDLHLFGFEEVDDDVEKSASDSVAEGDDDAGGDTNQFSHYALRKRTSKTGLKRVQLGDPGSTPTKEYIFFRETPPSFVTETIEDAVEIFEKLGNNPEFVKQAVVVERFIELQSSEVSKYTIGQVVEGLGAQSNINGVVSKIYGSRLCGTAGQGTIVIDTCPEQNTE</sequence>
<evidence type="ECO:0000313" key="2">
    <source>
        <dbReference type="EMBL" id="KUG00440.1"/>
    </source>
</evidence>
<dbReference type="Proteomes" id="UP000052943">
    <property type="component" value="Unassembled WGS sequence"/>
</dbReference>
<feature type="compositionally biased region" description="Basic and acidic residues" evidence="1">
    <location>
        <begin position="95"/>
        <end position="120"/>
    </location>
</feature>
<feature type="region of interest" description="Disordered" evidence="1">
    <location>
        <begin position="86"/>
        <end position="126"/>
    </location>
</feature>
<name>A0A0W8DVJ1_PHYNI</name>
<dbReference type="EMBL" id="LNFO01000676">
    <property type="protein sequence ID" value="KUG00440.1"/>
    <property type="molecule type" value="Genomic_DNA"/>
</dbReference>
<accession>A0A0W8DVJ1</accession>
<proteinExistence type="predicted"/>
<organism evidence="2 3">
    <name type="scientific">Phytophthora nicotianae</name>
    <name type="common">Potato buckeye rot agent</name>
    <name type="synonym">Phytophthora parasitica</name>
    <dbReference type="NCBI Taxonomy" id="4792"/>
    <lineage>
        <taxon>Eukaryota</taxon>
        <taxon>Sar</taxon>
        <taxon>Stramenopiles</taxon>
        <taxon>Oomycota</taxon>
        <taxon>Peronosporomycetes</taxon>
        <taxon>Peronosporales</taxon>
        <taxon>Peronosporaceae</taxon>
        <taxon>Phytophthora</taxon>
    </lineage>
</organism>
<comment type="caution">
    <text evidence="2">The sequence shown here is derived from an EMBL/GenBank/DDBJ whole genome shotgun (WGS) entry which is preliminary data.</text>
</comment>
<reference evidence="2 3" key="1">
    <citation type="submission" date="2015-11" db="EMBL/GenBank/DDBJ databases">
        <title>Genomes and virulence difference between two physiological races of Phytophthora nicotianae.</title>
        <authorList>
            <person name="Liu H."/>
            <person name="Ma X."/>
            <person name="Yu H."/>
            <person name="Fang D."/>
            <person name="Li Y."/>
            <person name="Wang X."/>
            <person name="Wang W."/>
            <person name="Dong Y."/>
            <person name="Xiao B."/>
        </authorList>
    </citation>
    <scope>NUCLEOTIDE SEQUENCE [LARGE SCALE GENOMIC DNA]</scope>
    <source>
        <strain evidence="3">race 0</strain>
    </source>
</reference>